<evidence type="ECO:0000256" key="1">
    <source>
        <dbReference type="SAM" id="SignalP"/>
    </source>
</evidence>
<evidence type="ECO:0000313" key="3">
    <source>
        <dbReference type="Proteomes" id="UP000192536"/>
    </source>
</evidence>
<feature type="signal peptide" evidence="1">
    <location>
        <begin position="1"/>
        <end position="25"/>
    </location>
</feature>
<dbReference type="GeneID" id="93565915"/>
<dbReference type="EMBL" id="MRWE01000010">
    <property type="protein sequence ID" value="ORJ25995.1"/>
    <property type="molecule type" value="Genomic_DNA"/>
</dbReference>
<name>A0A1X0WGU4_9GAMM</name>
<keyword evidence="1" id="KW-0732">Signal</keyword>
<dbReference type="RefSeq" id="WP_017493405.1">
    <property type="nucleotide sequence ID" value="NZ_CAUQAZ010000031.1"/>
</dbReference>
<protein>
    <submittedName>
        <fullName evidence="2">Uncharacterized protein</fullName>
    </submittedName>
</protein>
<gene>
    <name evidence="2" type="ORF">BS640_07755</name>
</gene>
<dbReference type="STRING" id="1646377.BS640_07755"/>
<proteinExistence type="predicted"/>
<accession>A0A1X0WGU4</accession>
<dbReference type="AlphaFoldDB" id="A0A1X0WGU4"/>
<sequence length="113" mass="12341">MKKLTLFGICATLLVGLGASSVSQAYPYHHGGYRGGWGGPRVVVGVGPYWGPDPYYWGPPPYYGPPPVVYVTPPAPQVYVQKPASASYYCHNPVGYYPQIPRCPTGWQKLAPR</sequence>
<keyword evidence="3" id="KW-1185">Reference proteome</keyword>
<comment type="caution">
    <text evidence="2">The sequence shown here is derived from an EMBL/GenBank/DDBJ whole genome shotgun (WGS) entry which is preliminary data.</text>
</comment>
<organism evidence="2 3">
    <name type="scientific">Rouxiella badensis</name>
    <dbReference type="NCBI Taxonomy" id="1646377"/>
    <lineage>
        <taxon>Bacteria</taxon>
        <taxon>Pseudomonadati</taxon>
        <taxon>Pseudomonadota</taxon>
        <taxon>Gammaproteobacteria</taxon>
        <taxon>Enterobacterales</taxon>
        <taxon>Yersiniaceae</taxon>
        <taxon>Rouxiella</taxon>
    </lineage>
</organism>
<reference evidence="2 3" key="1">
    <citation type="journal article" date="2017" name="Int. J. Syst. Evol. Microbiol.">
        <title>Rouxiella badensis sp. nov. and Rouxiella silvae sp. nov. isolated from peat bog soil in Germany and emendation of the genus description.</title>
        <authorList>
            <person name="Le Fleche-Mateos A."/>
            <person name="Kugler J.H."/>
            <person name="Hansen S.H."/>
            <person name="Syldatk C."/>
            <person name="Hausmann R."/>
            <person name="Lomprez F."/>
            <person name="Vandenbogaert M."/>
            <person name="Manuguerra J.C."/>
            <person name="Grimont P.A."/>
        </authorList>
    </citation>
    <scope>NUCLEOTIDE SEQUENCE [LARGE SCALE GENOMIC DNA]</scope>
    <source>
        <strain evidence="2 3">DSM 100043</strain>
    </source>
</reference>
<feature type="chain" id="PRO_5010879912" evidence="1">
    <location>
        <begin position="26"/>
        <end position="113"/>
    </location>
</feature>
<evidence type="ECO:0000313" key="2">
    <source>
        <dbReference type="EMBL" id="ORJ25995.1"/>
    </source>
</evidence>
<dbReference type="Proteomes" id="UP000192536">
    <property type="component" value="Unassembled WGS sequence"/>
</dbReference>